<gene>
    <name evidence="1" type="ORF">HMPREF9350_04457</name>
</gene>
<dbReference type="EMBL" id="ADWQ01000026">
    <property type="protein sequence ID" value="EFU33699.1"/>
    <property type="molecule type" value="Genomic_DNA"/>
</dbReference>
<sequence>MSPSSGDALLCFVKRAVPAGSKGTNWYRQSSGCCGGVVTQAYGQPDNPVSSTGKE</sequence>
<proteinExistence type="predicted"/>
<accession>A0AAN3SDH2</accession>
<reference evidence="1 2" key="1">
    <citation type="submission" date="2010-09" db="EMBL/GenBank/DDBJ databases">
        <authorList>
            <person name="Weinstock G."/>
            <person name="Sodergren E."/>
            <person name="Clifton S."/>
            <person name="Fulton L."/>
            <person name="Fulton B."/>
            <person name="Courtney L."/>
            <person name="Fronick C."/>
            <person name="Harrison M."/>
            <person name="Strong C."/>
            <person name="Farmer C."/>
            <person name="Delahaunty K."/>
            <person name="Markovic C."/>
            <person name="Hall O."/>
            <person name="Minx P."/>
            <person name="Tomlinson C."/>
            <person name="Mitreva M."/>
            <person name="Hou S."/>
            <person name="Chen J."/>
            <person name="Wollam A."/>
            <person name="Pepin K.H."/>
            <person name="Johnson M."/>
            <person name="Bhonagiri V."/>
            <person name="Zhang X."/>
            <person name="Suruliraj S."/>
            <person name="Warren W."/>
            <person name="Chinwalla A."/>
            <person name="Mardis E.R."/>
            <person name="Wilson R.K."/>
        </authorList>
    </citation>
    <scope>NUCLEOTIDE SEQUENCE [LARGE SCALE GENOMIC DNA]</scope>
    <source>
        <strain evidence="1 2">MS 85-1</strain>
    </source>
</reference>
<comment type="caution">
    <text evidence="1">The sequence shown here is derived from an EMBL/GenBank/DDBJ whole genome shotgun (WGS) entry which is preliminary data.</text>
</comment>
<organism evidence="1 2">
    <name type="scientific">Escherichia coli MS 85-1</name>
    <dbReference type="NCBI Taxonomy" id="679202"/>
    <lineage>
        <taxon>Bacteria</taxon>
        <taxon>Pseudomonadati</taxon>
        <taxon>Pseudomonadota</taxon>
        <taxon>Gammaproteobacteria</taxon>
        <taxon>Enterobacterales</taxon>
        <taxon>Enterobacteriaceae</taxon>
        <taxon>Escherichia</taxon>
    </lineage>
</organism>
<name>A0AAN3SDH2_ECOLX</name>
<dbReference type="AlphaFoldDB" id="A0AAN3SDH2"/>
<protein>
    <submittedName>
        <fullName evidence="1">Uncharacterized protein</fullName>
    </submittedName>
</protein>
<evidence type="ECO:0000313" key="2">
    <source>
        <dbReference type="Proteomes" id="UP000005056"/>
    </source>
</evidence>
<evidence type="ECO:0000313" key="1">
    <source>
        <dbReference type="EMBL" id="EFU33699.1"/>
    </source>
</evidence>
<dbReference type="Proteomes" id="UP000005056">
    <property type="component" value="Unassembled WGS sequence"/>
</dbReference>